<sequence length="585" mass="60496">MTVTLPRGGNVLLSRSAPGVARVRVAFGWSEAPGSAVDVDGVIALVDGGGASTRLLLAHQVPNPAERLGSLAPPRPTSGEAEAVEDVVVTLAAVPATVSRLQFGAAIYDSAGRGQTFRSVPRGHIRVLDDADGREIVSYAFDVETGLETALIFGELYRHPTGWKFRAVGQGYAGGLPGLAGANGAGANGAGANSAGANSAGANAAVANGGGVPAARPADVAPFLTRTSRARSRRKIADHLHPAHLAHPTGPSTPARPAPTSPPGPQPPAPGARPTPAPASPPPFPPSSPQRPASPPPSPQAPPPFPAPSPPPPPPSRPPAPPRPAPPRPAPPSSPPAAGGARSPLDLGGDDEDTARPETPAAGVPERRPSTPVEVGERSSRHRQRNEHVSALDDDHPATIWTAEQRGSGALTVTLRWETLTTRTGLPRPSNIYLGCLWQALDGAAGVIQHLGHSASSAGRAGRQVLRLGSRDERDGQTIFVDLSTLATFKRFFVFAYGLHSAPEWASLRPVLTVAGRSGEQLAIRPGGASPSARTCVVASFHMVGDDLVIRRENDFVEGTQADAAARYGWSLEWNPDGMTPRDTP</sequence>
<dbReference type="Gene3D" id="2.60.60.30">
    <property type="entry name" value="sav2460 like domains"/>
    <property type="match status" value="1"/>
</dbReference>
<dbReference type="AlphaFoldDB" id="A0A1S1QI74"/>
<name>A0A1S1QI74_9ACTN</name>
<feature type="region of interest" description="Disordered" evidence="2">
    <location>
        <begin position="240"/>
        <end position="393"/>
    </location>
</feature>
<comment type="similarity">
    <text evidence="1">Belongs to the CAPAB/TerDEXZ family.</text>
</comment>
<accession>A0A1S1QI74</accession>
<evidence type="ECO:0000256" key="2">
    <source>
        <dbReference type="SAM" id="MobiDB-lite"/>
    </source>
</evidence>
<gene>
    <name evidence="4" type="ORF">BBK14_15245</name>
</gene>
<evidence type="ECO:0000256" key="1">
    <source>
        <dbReference type="ARBA" id="ARBA00008775"/>
    </source>
</evidence>
<feature type="compositionally biased region" description="Pro residues" evidence="2">
    <location>
        <begin position="254"/>
        <end position="335"/>
    </location>
</feature>
<keyword evidence="5" id="KW-1185">Reference proteome</keyword>
<protein>
    <submittedName>
        <fullName evidence="4">Stress protein</fullName>
    </submittedName>
</protein>
<dbReference type="PRINTS" id="PR01217">
    <property type="entry name" value="PRICHEXTENSN"/>
</dbReference>
<feature type="domain" description="TerD" evidence="3">
    <location>
        <begin position="1"/>
        <end position="180"/>
    </location>
</feature>
<organism evidence="4 5">
    <name type="scientific">Parafrankia soli</name>
    <dbReference type="NCBI Taxonomy" id="2599596"/>
    <lineage>
        <taxon>Bacteria</taxon>
        <taxon>Bacillati</taxon>
        <taxon>Actinomycetota</taxon>
        <taxon>Actinomycetes</taxon>
        <taxon>Frankiales</taxon>
        <taxon>Frankiaceae</taxon>
        <taxon>Parafrankia</taxon>
    </lineage>
</organism>
<reference evidence="5" key="1">
    <citation type="submission" date="2016-07" db="EMBL/GenBank/DDBJ databases">
        <title>Frankia sp. NRRL B-16219 Genome sequencing.</title>
        <authorList>
            <person name="Ghodhbane-Gtari F."/>
            <person name="Swanson E."/>
            <person name="Gueddou A."/>
            <person name="Louati M."/>
            <person name="Nouioui I."/>
            <person name="Hezbri K."/>
            <person name="Abebe-Akele F."/>
            <person name="Simpson S."/>
            <person name="Morris K."/>
            <person name="Thomas K."/>
            <person name="Gtari M."/>
            <person name="Tisa L.S."/>
        </authorList>
    </citation>
    <scope>NUCLEOTIDE SEQUENCE [LARGE SCALE GENOMIC DNA]</scope>
    <source>
        <strain evidence="5">NRRL B-16219</strain>
    </source>
</reference>
<dbReference type="Pfam" id="PF02342">
    <property type="entry name" value="TerD"/>
    <property type="match status" value="1"/>
</dbReference>
<feature type="compositionally biased region" description="Basic and acidic residues" evidence="2">
    <location>
        <begin position="365"/>
        <end position="379"/>
    </location>
</feature>
<evidence type="ECO:0000313" key="5">
    <source>
        <dbReference type="Proteomes" id="UP000179769"/>
    </source>
</evidence>
<dbReference type="EMBL" id="MAXA01000136">
    <property type="protein sequence ID" value="OHV34473.1"/>
    <property type="molecule type" value="Genomic_DNA"/>
</dbReference>
<dbReference type="InterPro" id="IPR003325">
    <property type="entry name" value="TerD"/>
</dbReference>
<comment type="caution">
    <text evidence="4">The sequence shown here is derived from an EMBL/GenBank/DDBJ whole genome shotgun (WGS) entry which is preliminary data.</text>
</comment>
<dbReference type="PANTHER" id="PTHR32097">
    <property type="entry name" value="CAMP-BINDING PROTEIN 1-RELATED"/>
    <property type="match status" value="1"/>
</dbReference>
<dbReference type="Proteomes" id="UP000179769">
    <property type="component" value="Unassembled WGS sequence"/>
</dbReference>
<proteinExistence type="inferred from homology"/>
<dbReference type="CDD" id="cd06974">
    <property type="entry name" value="TerD_like"/>
    <property type="match status" value="1"/>
</dbReference>
<evidence type="ECO:0000313" key="4">
    <source>
        <dbReference type="EMBL" id="OHV34473.1"/>
    </source>
</evidence>
<feature type="compositionally biased region" description="Low complexity" evidence="2">
    <location>
        <begin position="243"/>
        <end position="253"/>
    </location>
</feature>
<dbReference type="OrthoDB" id="5179517at2"/>
<dbReference type="InterPro" id="IPR051324">
    <property type="entry name" value="Stress/Tellurium_Resist"/>
</dbReference>
<evidence type="ECO:0000259" key="3">
    <source>
        <dbReference type="Pfam" id="PF02342"/>
    </source>
</evidence>
<dbReference type="RefSeq" id="WP_071062252.1">
    <property type="nucleotide sequence ID" value="NZ_MAXA01000136.1"/>
</dbReference>
<dbReference type="PANTHER" id="PTHR32097:SF4">
    <property type="entry name" value="GENERAL STRESS PROTEIN 16U"/>
    <property type="match status" value="1"/>
</dbReference>